<evidence type="ECO:0000313" key="2">
    <source>
        <dbReference type="Proteomes" id="UP000316621"/>
    </source>
</evidence>
<keyword evidence="2" id="KW-1185">Reference proteome</keyword>
<proteinExistence type="predicted"/>
<dbReference type="Proteomes" id="UP000316621">
    <property type="component" value="Chromosome 5"/>
</dbReference>
<protein>
    <submittedName>
        <fullName evidence="1">Uncharacterized protein</fullName>
    </submittedName>
</protein>
<name>A0A4Y7JLX4_PAPSO</name>
<dbReference type="Gramene" id="RZC62083">
    <property type="protein sequence ID" value="RZC62083"/>
    <property type="gene ID" value="C5167_023832"/>
</dbReference>
<dbReference type="PANTHER" id="PTHR48055:SF55">
    <property type="entry name" value="PROTEIN KINASE DOMAIN-CONTAINING PROTEIN"/>
    <property type="match status" value="1"/>
</dbReference>
<accession>A0A4Y7JLX4</accession>
<dbReference type="InterPro" id="IPR051564">
    <property type="entry name" value="LRR_receptor-like_kinase"/>
</dbReference>
<dbReference type="GO" id="GO:0016020">
    <property type="term" value="C:membrane"/>
    <property type="evidence" value="ECO:0007669"/>
    <property type="project" value="TreeGrafter"/>
</dbReference>
<organism evidence="1 2">
    <name type="scientific">Papaver somniferum</name>
    <name type="common">Opium poppy</name>
    <dbReference type="NCBI Taxonomy" id="3469"/>
    <lineage>
        <taxon>Eukaryota</taxon>
        <taxon>Viridiplantae</taxon>
        <taxon>Streptophyta</taxon>
        <taxon>Embryophyta</taxon>
        <taxon>Tracheophyta</taxon>
        <taxon>Spermatophyta</taxon>
        <taxon>Magnoliopsida</taxon>
        <taxon>Ranunculales</taxon>
        <taxon>Papaveraceae</taxon>
        <taxon>Papaveroideae</taxon>
        <taxon>Papaver</taxon>
    </lineage>
</organism>
<evidence type="ECO:0000313" key="1">
    <source>
        <dbReference type="EMBL" id="RZC62083.1"/>
    </source>
</evidence>
<dbReference type="Gene3D" id="1.10.510.10">
    <property type="entry name" value="Transferase(Phosphotransferase) domain 1"/>
    <property type="match status" value="1"/>
</dbReference>
<sequence>MLLELFAGRRPTDGIFKDGLTLHSFAKTALLRNQVMQIVDPTLLVLYDDQVSLNGVLSASLCEALTGIVKLGVMCSVESPKERMKMELIVKVLQLIKSKYLLTASIIEIDSAIRRGASVSLVDSTQPKSTRQV</sequence>
<gene>
    <name evidence="1" type="ORF">C5167_023832</name>
</gene>
<dbReference type="PANTHER" id="PTHR48055">
    <property type="entry name" value="LEUCINE-RICH REPEAT RECEPTOR PROTEIN KINASE EMS1"/>
    <property type="match status" value="1"/>
</dbReference>
<dbReference type="EMBL" id="CM010719">
    <property type="protein sequence ID" value="RZC62083.1"/>
    <property type="molecule type" value="Genomic_DNA"/>
</dbReference>
<dbReference type="OMA" id="YQYKCSK"/>
<dbReference type="AlphaFoldDB" id="A0A4Y7JLX4"/>
<reference evidence="1 2" key="1">
    <citation type="journal article" date="2018" name="Science">
        <title>The opium poppy genome and morphinan production.</title>
        <authorList>
            <person name="Guo L."/>
            <person name="Winzer T."/>
            <person name="Yang X."/>
            <person name="Li Y."/>
            <person name="Ning Z."/>
            <person name="He Z."/>
            <person name="Teodor R."/>
            <person name="Lu Y."/>
            <person name="Bowser T.A."/>
            <person name="Graham I.A."/>
            <person name="Ye K."/>
        </authorList>
    </citation>
    <scope>NUCLEOTIDE SEQUENCE [LARGE SCALE GENOMIC DNA]</scope>
    <source>
        <strain evidence="2">cv. HN1</strain>
        <tissue evidence="1">Leaves</tissue>
    </source>
</reference>